<dbReference type="EMBL" id="UGUU01000001">
    <property type="protein sequence ID" value="SUD39670.1"/>
    <property type="molecule type" value="Genomic_DNA"/>
</dbReference>
<proteinExistence type="predicted"/>
<dbReference type="AlphaFoldDB" id="A0A379ITV2"/>
<dbReference type="Proteomes" id="UP000317327">
    <property type="component" value="Unassembled WGS sequence"/>
</dbReference>
<gene>
    <name evidence="3" type="ORF">EQ836_19705</name>
    <name evidence="2" type="ORF">NCTC10899_02488</name>
</gene>
<dbReference type="RefSeq" id="WP_017363211.1">
    <property type="nucleotide sequence ID" value="NZ_CAXYQS010000012.1"/>
</dbReference>
<dbReference type="Pfam" id="PF06877">
    <property type="entry name" value="RraB"/>
    <property type="match status" value="1"/>
</dbReference>
<keyword evidence="2" id="KW-0067">ATP-binding</keyword>
<evidence type="ECO:0000313" key="3">
    <source>
        <dbReference type="EMBL" id="TRO13856.1"/>
    </source>
</evidence>
<reference evidence="2 4" key="1">
    <citation type="submission" date="2018-06" db="EMBL/GenBank/DDBJ databases">
        <authorList>
            <consortium name="Pathogen Informatics"/>
            <person name="Doyle S."/>
        </authorList>
    </citation>
    <scope>NUCLEOTIDE SEQUENCE [LARGE SCALE GENOMIC DNA]</scope>
    <source>
        <strain evidence="2 4">NCTC10899</strain>
    </source>
</reference>
<reference evidence="3 5" key="2">
    <citation type="submission" date="2019-01" db="EMBL/GenBank/DDBJ databases">
        <title>Whole genome shotgun sequencing of Pseudomonas spp. isolated by its ability to degrade furfural.</title>
        <authorList>
            <person name="Donoso R."/>
            <person name="Farkas C."/>
            <person name="Villegas P."/>
            <person name="Gonzales-Toro F."/>
            <person name="Guajardo-Parra M."/>
            <person name="Araya-Nail M."/>
            <person name="Morgante V."/>
            <person name="Perez-Pantoja D."/>
        </authorList>
    </citation>
    <scope>NUCLEOTIDE SEQUENCE [LARGE SCALE GENOMIC DNA]</scope>
    <source>
        <strain evidence="3 5">VN231</strain>
    </source>
</reference>
<feature type="domain" description="Regulator of ribonuclease activity B" evidence="1">
    <location>
        <begin position="8"/>
        <end position="104"/>
    </location>
</feature>
<dbReference type="EMBL" id="SCFV01000010">
    <property type="protein sequence ID" value="TRO13856.1"/>
    <property type="molecule type" value="Genomic_DNA"/>
</dbReference>
<protein>
    <submittedName>
        <fullName evidence="3">Ribonuclease E inhibitor RraB</fullName>
    </submittedName>
    <submittedName>
        <fullName evidence="2">Superfamily II DNA/RNA helicase, SNF2 family</fullName>
    </submittedName>
</protein>
<keyword evidence="2" id="KW-0547">Nucleotide-binding</keyword>
<dbReference type="Gene3D" id="3.30.70.970">
    <property type="entry name" value="RraB-like"/>
    <property type="match status" value="1"/>
</dbReference>
<dbReference type="SUPFAM" id="SSF89946">
    <property type="entry name" value="Hypothetical protein VC0424"/>
    <property type="match status" value="1"/>
</dbReference>
<dbReference type="GeneID" id="57606209"/>
<name>A0A379ITV2_ECTME</name>
<evidence type="ECO:0000313" key="2">
    <source>
        <dbReference type="EMBL" id="SUD39670.1"/>
    </source>
</evidence>
<evidence type="ECO:0000313" key="4">
    <source>
        <dbReference type="Proteomes" id="UP000254260"/>
    </source>
</evidence>
<sequence>MSTAFHEDSSTSVLRRMKEGGFDFARFHPIEFYAIFPDEERARMAARNFRGESLNAQISAREDGVWHLQISKVMYATHAGIGEFEHDLESIVVPLGGKMDGWGVTQEVKASAMREGL</sequence>
<keyword evidence="2" id="KW-0378">Hydrolase</keyword>
<evidence type="ECO:0000259" key="1">
    <source>
        <dbReference type="Pfam" id="PF06877"/>
    </source>
</evidence>
<keyword evidence="2" id="KW-0347">Helicase</keyword>
<accession>A0A379ITV2</accession>
<dbReference type="InterPro" id="IPR009671">
    <property type="entry name" value="RraB_dom"/>
</dbReference>
<organism evidence="2 4">
    <name type="scientific">Ectopseudomonas mendocina</name>
    <name type="common">Pseudomonas mendocina</name>
    <dbReference type="NCBI Taxonomy" id="300"/>
    <lineage>
        <taxon>Bacteria</taxon>
        <taxon>Pseudomonadati</taxon>
        <taxon>Pseudomonadota</taxon>
        <taxon>Gammaproteobacteria</taxon>
        <taxon>Pseudomonadales</taxon>
        <taxon>Pseudomonadaceae</taxon>
        <taxon>Ectopseudomonas</taxon>
    </lineage>
</organism>
<evidence type="ECO:0000313" key="5">
    <source>
        <dbReference type="Proteomes" id="UP000317327"/>
    </source>
</evidence>
<dbReference type="InterPro" id="IPR036701">
    <property type="entry name" value="RraB-like_sf"/>
</dbReference>
<dbReference type="Proteomes" id="UP000254260">
    <property type="component" value="Unassembled WGS sequence"/>
</dbReference>
<dbReference type="OrthoDB" id="6058276at2"/>
<dbReference type="GO" id="GO:0004386">
    <property type="term" value="F:helicase activity"/>
    <property type="evidence" value="ECO:0007669"/>
    <property type="project" value="UniProtKB-KW"/>
</dbReference>